<name>A0ABP7X9N1_9ACTN</name>
<feature type="domain" description="Mur ligase N-terminal catalytic" evidence="10">
    <location>
        <begin position="35"/>
        <end position="118"/>
    </location>
</feature>
<comment type="function">
    <text evidence="7">Catalyzes the addition of meso-diaminopimelic acid to the nucleotide precursor UDP-N-acetylmuramoyl-L-alanyl-D-glutamate (UMAG) in the biosynthesis of bacterial cell-wall peptidoglycan.</text>
</comment>
<dbReference type="InterPro" id="IPR000713">
    <property type="entry name" value="Mur_ligase_N"/>
</dbReference>
<gene>
    <name evidence="7" type="primary">murE</name>
    <name evidence="13" type="ORF">GCM10022215_01870</name>
</gene>
<evidence type="ECO:0000256" key="2">
    <source>
        <dbReference type="ARBA" id="ARBA00022618"/>
    </source>
</evidence>
<keyword evidence="7" id="KW-0547">Nucleotide-binding</keyword>
<feature type="short sequence motif" description="Meso-diaminopimelate recognition motif" evidence="7">
    <location>
        <begin position="427"/>
        <end position="430"/>
    </location>
</feature>
<dbReference type="InterPro" id="IPR004101">
    <property type="entry name" value="Mur_ligase_C"/>
</dbReference>
<dbReference type="Pfam" id="PF02875">
    <property type="entry name" value="Mur_ligase_C"/>
    <property type="match status" value="1"/>
</dbReference>
<dbReference type="EC" id="6.3.2.13" evidence="7"/>
<feature type="binding site" evidence="7">
    <location>
        <position position="403"/>
    </location>
    <ligand>
        <name>meso-2,6-diaminopimelate</name>
        <dbReference type="ChEBI" id="CHEBI:57791"/>
    </ligand>
</feature>
<dbReference type="Gene3D" id="3.40.1390.10">
    <property type="entry name" value="MurE/MurF, N-terminal domain"/>
    <property type="match status" value="1"/>
</dbReference>
<feature type="binding site" evidence="7">
    <location>
        <position position="42"/>
    </location>
    <ligand>
        <name>UDP-N-acetyl-alpha-D-muramoyl-L-alanyl-D-glutamate</name>
        <dbReference type="ChEBI" id="CHEBI:83900"/>
    </ligand>
</feature>
<feature type="binding site" evidence="7">
    <location>
        <begin position="174"/>
        <end position="175"/>
    </location>
    <ligand>
        <name>UDP-N-acetyl-alpha-D-muramoyl-L-alanyl-D-glutamate</name>
        <dbReference type="ChEBI" id="CHEBI:83900"/>
    </ligand>
</feature>
<feature type="binding site" evidence="7">
    <location>
        <position position="201"/>
    </location>
    <ligand>
        <name>UDP-N-acetyl-alpha-D-muramoyl-L-alanyl-D-glutamate</name>
        <dbReference type="ChEBI" id="CHEBI:83900"/>
    </ligand>
</feature>
<evidence type="ECO:0000256" key="9">
    <source>
        <dbReference type="SAM" id="MobiDB-lite"/>
    </source>
</evidence>
<dbReference type="Pfam" id="PF01225">
    <property type="entry name" value="Mur_ligase"/>
    <property type="match status" value="1"/>
</dbReference>
<feature type="binding site" evidence="7">
    <location>
        <begin position="427"/>
        <end position="430"/>
    </location>
    <ligand>
        <name>meso-2,6-diaminopimelate</name>
        <dbReference type="ChEBI" id="CHEBI:57791"/>
    </ligand>
</feature>
<keyword evidence="7 13" id="KW-0436">Ligase</keyword>
<feature type="binding site" evidence="7">
    <location>
        <position position="40"/>
    </location>
    <ligand>
        <name>UDP-N-acetyl-alpha-D-muramoyl-L-alanyl-D-glutamate</name>
        <dbReference type="ChEBI" id="CHEBI:83900"/>
    </ligand>
</feature>
<evidence type="ECO:0000256" key="3">
    <source>
        <dbReference type="ARBA" id="ARBA00022960"/>
    </source>
</evidence>
<organism evidence="13 14">
    <name type="scientific">Nocardioides fonticola</name>
    <dbReference type="NCBI Taxonomy" id="450363"/>
    <lineage>
        <taxon>Bacteria</taxon>
        <taxon>Bacillati</taxon>
        <taxon>Actinomycetota</taxon>
        <taxon>Actinomycetes</taxon>
        <taxon>Propionibacteriales</taxon>
        <taxon>Nocardioidaceae</taxon>
        <taxon>Nocardioides</taxon>
    </lineage>
</organism>
<proteinExistence type="inferred from homology"/>
<dbReference type="HAMAP" id="MF_00208">
    <property type="entry name" value="MurE"/>
    <property type="match status" value="1"/>
</dbReference>
<comment type="pathway">
    <text evidence="7 8">Cell wall biogenesis; peptidoglycan biosynthesis.</text>
</comment>
<dbReference type="GO" id="GO:0016874">
    <property type="term" value="F:ligase activity"/>
    <property type="evidence" value="ECO:0007669"/>
    <property type="project" value="UniProtKB-KW"/>
</dbReference>
<dbReference type="SUPFAM" id="SSF53623">
    <property type="entry name" value="MurD-like peptide ligases, catalytic domain"/>
    <property type="match status" value="1"/>
</dbReference>
<feature type="binding site" evidence="7">
    <location>
        <position position="483"/>
    </location>
    <ligand>
        <name>meso-2,6-diaminopimelate</name>
        <dbReference type="ChEBI" id="CHEBI:57791"/>
    </ligand>
</feature>
<dbReference type="SUPFAM" id="SSF53244">
    <property type="entry name" value="MurD-like peptide ligases, peptide-binding domain"/>
    <property type="match status" value="1"/>
</dbReference>
<feature type="binding site" evidence="7">
    <location>
        <position position="487"/>
    </location>
    <ligand>
        <name>meso-2,6-diaminopimelate</name>
        <dbReference type="ChEBI" id="CHEBI:57791"/>
    </ligand>
</feature>
<dbReference type="Gene3D" id="3.40.1190.10">
    <property type="entry name" value="Mur-like, catalytic domain"/>
    <property type="match status" value="1"/>
</dbReference>
<comment type="caution">
    <text evidence="7">Lacks conserved residue(s) required for the propagation of feature annotation.</text>
</comment>
<comment type="caution">
    <text evidence="13">The sequence shown here is derived from an EMBL/GenBank/DDBJ whole genome shotgun (WGS) entry which is preliminary data.</text>
</comment>
<feature type="domain" description="Mur ligase C-terminal" evidence="11">
    <location>
        <begin position="354"/>
        <end position="485"/>
    </location>
</feature>
<feature type="modified residue" description="N6-carboxylysine" evidence="7">
    <location>
        <position position="241"/>
    </location>
</feature>
<comment type="cofactor">
    <cofactor evidence="7">
        <name>Mg(2+)</name>
        <dbReference type="ChEBI" id="CHEBI:18420"/>
    </cofactor>
</comment>
<dbReference type="InterPro" id="IPR013221">
    <property type="entry name" value="Mur_ligase_cen"/>
</dbReference>
<keyword evidence="14" id="KW-1185">Reference proteome</keyword>
<dbReference type="InterPro" id="IPR036615">
    <property type="entry name" value="Mur_ligase_C_dom_sf"/>
</dbReference>
<evidence type="ECO:0000256" key="8">
    <source>
        <dbReference type="RuleBase" id="RU004135"/>
    </source>
</evidence>
<comment type="similarity">
    <text evidence="1 7">Belongs to the MurCDEF family. MurE subfamily.</text>
</comment>
<evidence type="ECO:0000256" key="4">
    <source>
        <dbReference type="ARBA" id="ARBA00022984"/>
    </source>
</evidence>
<dbReference type="InterPro" id="IPR005761">
    <property type="entry name" value="UDP-N-AcMur-Glu-dNH2Pim_ligase"/>
</dbReference>
<feature type="compositionally biased region" description="Low complexity" evidence="9">
    <location>
        <begin position="512"/>
        <end position="531"/>
    </location>
</feature>
<comment type="catalytic activity">
    <reaction evidence="7">
        <text>UDP-N-acetyl-alpha-D-muramoyl-L-alanyl-D-glutamate + meso-2,6-diaminopimelate + ATP = UDP-N-acetyl-alpha-D-muramoyl-L-alanyl-gamma-D-glutamyl-meso-2,6-diaminopimelate + ADP + phosphate + H(+)</text>
        <dbReference type="Rhea" id="RHEA:23676"/>
        <dbReference type="ChEBI" id="CHEBI:15378"/>
        <dbReference type="ChEBI" id="CHEBI:30616"/>
        <dbReference type="ChEBI" id="CHEBI:43474"/>
        <dbReference type="ChEBI" id="CHEBI:57791"/>
        <dbReference type="ChEBI" id="CHEBI:83900"/>
        <dbReference type="ChEBI" id="CHEBI:83905"/>
        <dbReference type="ChEBI" id="CHEBI:456216"/>
        <dbReference type="EC" id="6.3.2.13"/>
    </reaction>
</comment>
<evidence type="ECO:0000256" key="7">
    <source>
        <dbReference type="HAMAP-Rule" id="MF_00208"/>
    </source>
</evidence>
<evidence type="ECO:0000313" key="14">
    <source>
        <dbReference type="Proteomes" id="UP001501495"/>
    </source>
</evidence>
<evidence type="ECO:0000259" key="12">
    <source>
        <dbReference type="Pfam" id="PF08245"/>
    </source>
</evidence>
<dbReference type="PANTHER" id="PTHR23135:SF4">
    <property type="entry name" value="UDP-N-ACETYLMURAMOYL-L-ALANYL-D-GLUTAMATE--2,6-DIAMINOPIMELATE LIGASE MURE HOMOLOG, CHLOROPLASTIC"/>
    <property type="match status" value="1"/>
</dbReference>
<keyword evidence="7" id="KW-0067">ATP-binding</keyword>
<dbReference type="Pfam" id="PF08245">
    <property type="entry name" value="Mur_ligase_M"/>
    <property type="match status" value="1"/>
</dbReference>
<keyword evidence="3 7" id="KW-0133">Cell shape</keyword>
<keyword evidence="4 7" id="KW-0573">Peptidoglycan synthesis</keyword>
<keyword evidence="7" id="KW-0460">Magnesium</keyword>
<keyword evidence="7" id="KW-0963">Cytoplasm</keyword>
<dbReference type="PANTHER" id="PTHR23135">
    <property type="entry name" value="MUR LIGASE FAMILY MEMBER"/>
    <property type="match status" value="1"/>
</dbReference>
<dbReference type="NCBIfam" id="NF001124">
    <property type="entry name" value="PRK00139.1-2"/>
    <property type="match status" value="1"/>
</dbReference>
<reference evidence="14" key="1">
    <citation type="journal article" date="2019" name="Int. J. Syst. Evol. Microbiol.">
        <title>The Global Catalogue of Microorganisms (GCM) 10K type strain sequencing project: providing services to taxonomists for standard genome sequencing and annotation.</title>
        <authorList>
            <consortium name="The Broad Institute Genomics Platform"/>
            <consortium name="The Broad Institute Genome Sequencing Center for Infectious Disease"/>
            <person name="Wu L."/>
            <person name="Ma J."/>
        </authorList>
    </citation>
    <scope>NUCLEOTIDE SEQUENCE [LARGE SCALE GENOMIC DNA]</scope>
    <source>
        <strain evidence="14">JCM 16703</strain>
    </source>
</reference>
<evidence type="ECO:0000256" key="1">
    <source>
        <dbReference type="ARBA" id="ARBA00005898"/>
    </source>
</evidence>
<protein>
    <recommendedName>
        <fullName evidence="7">UDP-N-acetylmuramoyl-L-alanyl-D-glutamate--2,6-diaminopimelate ligase</fullName>
        <ecNumber evidence="7">6.3.2.13</ecNumber>
    </recommendedName>
    <alternativeName>
        <fullName evidence="7">Meso-A2pm-adding enzyme</fullName>
    </alternativeName>
    <alternativeName>
        <fullName evidence="7">Meso-diaminopimelate-adding enzyme</fullName>
    </alternativeName>
    <alternativeName>
        <fullName evidence="7">UDP-MurNAc-L-Ala-D-Glu:meso-diaminopimelate ligase</fullName>
    </alternativeName>
    <alternativeName>
        <fullName evidence="7">UDP-MurNAc-tripeptide synthetase</fullName>
    </alternativeName>
    <alternativeName>
        <fullName evidence="7">UDP-N-acetylmuramyl-tripeptide synthetase</fullName>
    </alternativeName>
</protein>
<dbReference type="SUPFAM" id="SSF63418">
    <property type="entry name" value="MurE/MurF N-terminal domain"/>
    <property type="match status" value="1"/>
</dbReference>
<evidence type="ECO:0000259" key="10">
    <source>
        <dbReference type="Pfam" id="PF01225"/>
    </source>
</evidence>
<feature type="region of interest" description="Disordered" evidence="9">
    <location>
        <begin position="511"/>
        <end position="531"/>
    </location>
</feature>
<keyword evidence="2 7" id="KW-0132">Cell division</keyword>
<dbReference type="EMBL" id="BAAAZH010000001">
    <property type="protein sequence ID" value="GAA4108284.1"/>
    <property type="molecule type" value="Genomic_DNA"/>
</dbReference>
<keyword evidence="5 7" id="KW-0131">Cell cycle</keyword>
<dbReference type="NCBIfam" id="TIGR01085">
    <property type="entry name" value="murE"/>
    <property type="match status" value="1"/>
</dbReference>
<sequence>MPGDVRPERPPATPLAELAAVVGVAAPDGADRVVVSGLSLSSQRVRPGDLYAALPGARAHGATYAAAAVAAGAVAVLTDPAGAAEMSTQESTPESTQVPTLVVDDPRRLLGRLAAHVYGDPAASLRMIGVTGTQGKTTTTRLAEGGMQAAGIRAAVVGTVGTRIAGREVKTALTTPEAPDLHGLFALMREQHVEACAMEVSSHALVMGRVDGVVFDVAVFLNLGRDHLDFHADMEDYYRAKASLFTPERARLGLVCLDDEHGRRLAAEAPIPVRTFGLRPEHAPDWTAIDVVTESEGSSFVLAGPGGVRVPVRCPLAGEYNVANTVAALAACAEAGLDVAAVARGISEGPGVPGRLERIPNERGITVVVDYAHKPDAVEAAIGTLRPLTAGRVIAVLGAGGDRDPGKRPIMAAIAARLADVLVLTDDNPRSEDPAAIRAAMLAGIEDVDPAQRAVVHEIGDRRAAIAAALAAAEPGDIVLIAGKGHETGQEVAGVVTPFDDREVARELLATPAAGAADGGSVADPGQNPPR</sequence>
<dbReference type="InterPro" id="IPR036565">
    <property type="entry name" value="Mur-like_cat_sf"/>
</dbReference>
<comment type="PTM">
    <text evidence="7">Carboxylation is probably crucial for Mg(2+) binding and, consequently, for the gamma-phosphate positioning of ATP.</text>
</comment>
<evidence type="ECO:0000313" key="13">
    <source>
        <dbReference type="EMBL" id="GAA4108284.1"/>
    </source>
</evidence>
<feature type="domain" description="Mur ligase central" evidence="12">
    <location>
        <begin position="130"/>
        <end position="332"/>
    </location>
</feature>
<dbReference type="Gene3D" id="3.90.190.20">
    <property type="entry name" value="Mur ligase, C-terminal domain"/>
    <property type="match status" value="1"/>
</dbReference>
<comment type="subcellular location">
    <subcellularLocation>
        <location evidence="7 8">Cytoplasm</location>
    </subcellularLocation>
</comment>
<evidence type="ECO:0000256" key="6">
    <source>
        <dbReference type="ARBA" id="ARBA00023316"/>
    </source>
</evidence>
<feature type="binding site" evidence="7">
    <location>
        <position position="209"/>
    </location>
    <ligand>
        <name>UDP-N-acetyl-alpha-D-muramoyl-L-alanyl-D-glutamate</name>
        <dbReference type="ChEBI" id="CHEBI:83900"/>
    </ligand>
</feature>
<dbReference type="Proteomes" id="UP001501495">
    <property type="component" value="Unassembled WGS sequence"/>
</dbReference>
<evidence type="ECO:0000259" key="11">
    <source>
        <dbReference type="Pfam" id="PF02875"/>
    </source>
</evidence>
<dbReference type="NCBIfam" id="NF001126">
    <property type="entry name" value="PRK00139.1-4"/>
    <property type="match status" value="1"/>
</dbReference>
<accession>A0ABP7X9N1</accession>
<keyword evidence="6 7" id="KW-0961">Cell wall biogenesis/degradation</keyword>
<feature type="binding site" evidence="7">
    <location>
        <begin position="132"/>
        <end position="138"/>
    </location>
    <ligand>
        <name>ATP</name>
        <dbReference type="ChEBI" id="CHEBI:30616"/>
    </ligand>
</feature>
<dbReference type="InterPro" id="IPR035911">
    <property type="entry name" value="MurE/MurF_N"/>
</dbReference>
<evidence type="ECO:0000256" key="5">
    <source>
        <dbReference type="ARBA" id="ARBA00023306"/>
    </source>
</evidence>